<evidence type="ECO:0000256" key="2">
    <source>
        <dbReference type="ARBA" id="ARBA00022777"/>
    </source>
</evidence>
<feature type="transmembrane region" description="Helical" evidence="4">
    <location>
        <begin position="153"/>
        <end position="175"/>
    </location>
</feature>
<dbReference type="InterPro" id="IPR050482">
    <property type="entry name" value="Sensor_HK_TwoCompSys"/>
</dbReference>
<evidence type="ECO:0000256" key="1">
    <source>
        <dbReference type="ARBA" id="ARBA00022679"/>
    </source>
</evidence>
<keyword evidence="2 7" id="KW-0418">Kinase</keyword>
<dbReference type="EMBL" id="FNTX01000001">
    <property type="protein sequence ID" value="SED78717.1"/>
    <property type="molecule type" value="Genomic_DNA"/>
</dbReference>
<dbReference type="Gene3D" id="1.20.5.1930">
    <property type="match status" value="1"/>
</dbReference>
<keyword evidence="1" id="KW-0808">Transferase</keyword>
<evidence type="ECO:0000256" key="3">
    <source>
        <dbReference type="ARBA" id="ARBA00023012"/>
    </source>
</evidence>
<feature type="transmembrane region" description="Helical" evidence="4">
    <location>
        <begin position="32"/>
        <end position="53"/>
    </location>
</feature>
<proteinExistence type="predicted"/>
<reference evidence="8" key="1">
    <citation type="submission" date="2016-10" db="EMBL/GenBank/DDBJ databases">
        <authorList>
            <person name="Varghese N."/>
            <person name="Submissions S."/>
        </authorList>
    </citation>
    <scope>NUCLEOTIDE SEQUENCE [LARGE SCALE GENOMIC DNA]</scope>
    <source>
        <strain evidence="8">DSM 21368</strain>
    </source>
</reference>
<organism evidence="7 8">
    <name type="scientific">Ruania alba</name>
    <dbReference type="NCBI Taxonomy" id="648782"/>
    <lineage>
        <taxon>Bacteria</taxon>
        <taxon>Bacillati</taxon>
        <taxon>Actinomycetota</taxon>
        <taxon>Actinomycetes</taxon>
        <taxon>Micrococcales</taxon>
        <taxon>Ruaniaceae</taxon>
        <taxon>Ruania</taxon>
    </lineage>
</organism>
<evidence type="ECO:0000313" key="7">
    <source>
        <dbReference type="EMBL" id="SED78717.1"/>
    </source>
</evidence>
<evidence type="ECO:0000256" key="4">
    <source>
        <dbReference type="SAM" id="Phobius"/>
    </source>
</evidence>
<protein>
    <submittedName>
        <fullName evidence="7">Signal transduction histidine kinase</fullName>
    </submittedName>
</protein>
<dbReference type="PANTHER" id="PTHR24421:SF59">
    <property type="entry name" value="OXYGEN SENSOR HISTIDINE KINASE NREB"/>
    <property type="match status" value="1"/>
</dbReference>
<dbReference type="PANTHER" id="PTHR24421">
    <property type="entry name" value="NITRATE/NITRITE SENSOR PROTEIN NARX-RELATED"/>
    <property type="match status" value="1"/>
</dbReference>
<dbReference type="RefSeq" id="WP_245708649.1">
    <property type="nucleotide sequence ID" value="NZ_FNTX01000001.1"/>
</dbReference>
<evidence type="ECO:0000259" key="5">
    <source>
        <dbReference type="Pfam" id="PF02518"/>
    </source>
</evidence>
<feature type="transmembrane region" description="Helical" evidence="4">
    <location>
        <begin position="60"/>
        <end position="80"/>
    </location>
</feature>
<dbReference type="GO" id="GO:0046983">
    <property type="term" value="F:protein dimerization activity"/>
    <property type="evidence" value="ECO:0007669"/>
    <property type="project" value="InterPro"/>
</dbReference>
<dbReference type="Proteomes" id="UP000199220">
    <property type="component" value="Unassembled WGS sequence"/>
</dbReference>
<dbReference type="GO" id="GO:0016020">
    <property type="term" value="C:membrane"/>
    <property type="evidence" value="ECO:0007669"/>
    <property type="project" value="InterPro"/>
</dbReference>
<accession>A0A1H5DIQ5</accession>
<dbReference type="InterPro" id="IPR003594">
    <property type="entry name" value="HATPase_dom"/>
</dbReference>
<keyword evidence="4" id="KW-0472">Membrane</keyword>
<feature type="domain" description="Signal transduction histidine kinase subgroup 3 dimerisation and phosphoacceptor" evidence="6">
    <location>
        <begin position="206"/>
        <end position="268"/>
    </location>
</feature>
<dbReference type="GO" id="GO:0000155">
    <property type="term" value="F:phosphorelay sensor kinase activity"/>
    <property type="evidence" value="ECO:0007669"/>
    <property type="project" value="InterPro"/>
</dbReference>
<dbReference type="InterPro" id="IPR011712">
    <property type="entry name" value="Sig_transdc_His_kin_sub3_dim/P"/>
</dbReference>
<feature type="transmembrane region" description="Helical" evidence="4">
    <location>
        <begin position="126"/>
        <end position="147"/>
    </location>
</feature>
<dbReference type="CDD" id="cd16917">
    <property type="entry name" value="HATPase_UhpB-NarQ-NarX-like"/>
    <property type="match status" value="1"/>
</dbReference>
<dbReference type="Gene3D" id="3.30.565.10">
    <property type="entry name" value="Histidine kinase-like ATPase, C-terminal domain"/>
    <property type="match status" value="1"/>
</dbReference>
<keyword evidence="3" id="KW-0902">Two-component regulatory system</keyword>
<dbReference type="SUPFAM" id="SSF55874">
    <property type="entry name" value="ATPase domain of HSP90 chaperone/DNA topoisomerase II/histidine kinase"/>
    <property type="match status" value="1"/>
</dbReference>
<sequence>MVTTATHDFWHGCQTQPRPYAEGMRRMGSDEWAGLVMLAVAVGVSLPVLLGAVPTDIGRGAWTGILIAFVLCLLLAVIALGPRSRYLALTGAVLSSWALVLAVGASGLVAVILVVVAAVSAYLVPVRVVAGIVVANTVVLWIAHLPVEAFGEPLAMVGFYLLIQIASVLSSLALIREQRMRRDLAHAHVELQTAAVLMEQSARSAERLRISRDLHDLIGHQLTVLTLELEAARHLPGERSREHIDRADSVARDLLADVRHTVSELREAPSDLPAAVHRMVADIPGLNVRLDLEADVRLDEERSAAVLRAVQEIVTNTLRHAEASTLTIQIARHGQEVVLTGVDDGRGADRPTWGNGLRGMAERLTDLGGRLDIDGARGFTVTVRVPAT</sequence>
<keyword evidence="4" id="KW-0812">Transmembrane</keyword>
<evidence type="ECO:0000259" key="6">
    <source>
        <dbReference type="Pfam" id="PF07730"/>
    </source>
</evidence>
<dbReference type="Pfam" id="PF07730">
    <property type="entry name" value="HisKA_3"/>
    <property type="match status" value="1"/>
</dbReference>
<name>A0A1H5DIQ5_9MICO</name>
<dbReference type="STRING" id="648782.SAMN04488554_0693"/>
<dbReference type="Pfam" id="PF02518">
    <property type="entry name" value="HATPase_c"/>
    <property type="match status" value="1"/>
</dbReference>
<keyword evidence="8" id="KW-1185">Reference proteome</keyword>
<evidence type="ECO:0000313" key="8">
    <source>
        <dbReference type="Proteomes" id="UP000199220"/>
    </source>
</evidence>
<keyword evidence="4" id="KW-1133">Transmembrane helix</keyword>
<feature type="domain" description="Histidine kinase/HSP90-like ATPase" evidence="5">
    <location>
        <begin position="305"/>
        <end position="387"/>
    </location>
</feature>
<feature type="transmembrane region" description="Helical" evidence="4">
    <location>
        <begin position="86"/>
        <end position="119"/>
    </location>
</feature>
<dbReference type="AlphaFoldDB" id="A0A1H5DIQ5"/>
<dbReference type="InterPro" id="IPR036890">
    <property type="entry name" value="HATPase_C_sf"/>
</dbReference>
<gene>
    <name evidence="7" type="ORF">SAMN04488554_0693</name>
</gene>